<sequence length="64" mass="7620">MTLYEIIWIAILSGVIVSHYLEVITRREKITATEFLDKLEHLTELDKNELQELSDKVREFRKNS</sequence>
<evidence type="ECO:0000256" key="2">
    <source>
        <dbReference type="SAM" id="Phobius"/>
    </source>
</evidence>
<feature type="transmembrane region" description="Helical" evidence="2">
    <location>
        <begin position="6"/>
        <end position="24"/>
    </location>
</feature>
<keyword evidence="1" id="KW-0175">Coiled coil</keyword>
<evidence type="ECO:0000256" key="1">
    <source>
        <dbReference type="SAM" id="Coils"/>
    </source>
</evidence>
<comment type="caution">
    <text evidence="3">The sequence shown here is derived from an EMBL/GenBank/DDBJ whole genome shotgun (WGS) entry which is preliminary data.</text>
</comment>
<keyword evidence="2" id="KW-0812">Transmembrane</keyword>
<protein>
    <submittedName>
        <fullName evidence="3">Uncharacterized protein</fullName>
    </submittedName>
</protein>
<keyword evidence="2" id="KW-0472">Membrane</keyword>
<dbReference type="Proteomes" id="UP000022645">
    <property type="component" value="Unassembled WGS sequence"/>
</dbReference>
<name>X8JA76_9FIRM</name>
<organism evidence="3 4">
    <name type="scientific">Mogibacterium timidum ATCC 33093</name>
    <dbReference type="NCBI Taxonomy" id="1401079"/>
    <lineage>
        <taxon>Bacteria</taxon>
        <taxon>Bacillati</taxon>
        <taxon>Bacillota</taxon>
        <taxon>Clostridia</taxon>
        <taxon>Peptostreptococcales</taxon>
        <taxon>Anaerovoracaceae</taxon>
        <taxon>Mogibacterium</taxon>
    </lineage>
</organism>
<keyword evidence="2" id="KW-1133">Transmembrane helix</keyword>
<gene>
    <name evidence="3" type="ORF">HMPREF0581_0184</name>
</gene>
<dbReference type="AlphaFoldDB" id="X8JA76"/>
<dbReference type="EMBL" id="JALU01000003">
    <property type="protein sequence ID" value="EUC58116.1"/>
    <property type="molecule type" value="Genomic_DNA"/>
</dbReference>
<evidence type="ECO:0000313" key="3">
    <source>
        <dbReference type="EMBL" id="EUC58116.1"/>
    </source>
</evidence>
<proteinExistence type="predicted"/>
<reference evidence="3 4" key="1">
    <citation type="submission" date="2014-01" db="EMBL/GenBank/DDBJ databases">
        <authorList>
            <person name="Durkin A.S."/>
            <person name="McCorrison J."/>
            <person name="Torralba M."/>
            <person name="Gillis M."/>
            <person name="Haft D.H."/>
            <person name="Methe B."/>
            <person name="Sutton G."/>
            <person name="Nelson K.E."/>
        </authorList>
    </citation>
    <scope>NUCLEOTIDE SEQUENCE [LARGE SCALE GENOMIC DNA]</scope>
    <source>
        <strain evidence="3 4">ATCC 33093</strain>
    </source>
</reference>
<accession>X8JA76</accession>
<feature type="coiled-coil region" evidence="1">
    <location>
        <begin position="36"/>
        <end position="63"/>
    </location>
</feature>
<evidence type="ECO:0000313" key="4">
    <source>
        <dbReference type="Proteomes" id="UP000022645"/>
    </source>
</evidence>